<proteinExistence type="predicted"/>
<protein>
    <submittedName>
        <fullName evidence="1">Uncharacterized protein</fullName>
    </submittedName>
</protein>
<dbReference type="Proteomes" id="UP000196573">
    <property type="component" value="Unassembled WGS sequence"/>
</dbReference>
<sequence>MPEPFGGKSKKLVLQPHPAFRYPLSKEAKAGHTKRHGIVNSVDFRVKKSAGKEITIPCQIGRYLMDFYDMNPAKIIHKCAFFIAMACFTLLIFATNSAQATNENWYQKVWCEGMNGQIEVELEEGPRVDCLTQTHAIEMDFAKKWHEAIGQALHYAHLTGKEAGIVLILKSHGDKHHLDNAKTIINTYRLPISLWPLGP</sequence>
<accession>A0A1X7ANQ0</accession>
<dbReference type="AlphaFoldDB" id="A0A1X7ANQ0"/>
<dbReference type="EMBL" id="FWPT01000008">
    <property type="protein sequence ID" value="SMA49728.1"/>
    <property type="molecule type" value="Genomic_DNA"/>
</dbReference>
<dbReference type="RefSeq" id="WP_087112170.1">
    <property type="nucleotide sequence ID" value="NZ_CBCSCN010000010.1"/>
</dbReference>
<organism evidence="1 2">
    <name type="scientific">Parendozoicomonas haliclonae</name>
    <dbReference type="NCBI Taxonomy" id="1960125"/>
    <lineage>
        <taxon>Bacteria</taxon>
        <taxon>Pseudomonadati</taxon>
        <taxon>Pseudomonadota</taxon>
        <taxon>Gammaproteobacteria</taxon>
        <taxon>Oceanospirillales</taxon>
        <taxon>Endozoicomonadaceae</taxon>
        <taxon>Parendozoicomonas</taxon>
    </lineage>
</organism>
<evidence type="ECO:0000313" key="1">
    <source>
        <dbReference type="EMBL" id="SMA49728.1"/>
    </source>
</evidence>
<gene>
    <name evidence="1" type="ORF">EHSB41UT_03510</name>
</gene>
<name>A0A1X7ANQ0_9GAMM</name>
<reference evidence="1 2" key="1">
    <citation type="submission" date="2017-03" db="EMBL/GenBank/DDBJ databases">
        <authorList>
            <person name="Afonso C.L."/>
            <person name="Miller P.J."/>
            <person name="Scott M.A."/>
            <person name="Spackman E."/>
            <person name="Goraichik I."/>
            <person name="Dimitrov K.M."/>
            <person name="Suarez D.L."/>
            <person name="Swayne D.E."/>
        </authorList>
    </citation>
    <scope>NUCLEOTIDE SEQUENCE [LARGE SCALE GENOMIC DNA]</scope>
    <source>
        <strain evidence="1">SB41UT1</strain>
    </source>
</reference>
<evidence type="ECO:0000313" key="2">
    <source>
        <dbReference type="Proteomes" id="UP000196573"/>
    </source>
</evidence>
<keyword evidence="2" id="KW-1185">Reference proteome</keyword>
<dbReference type="OrthoDB" id="6227310at2"/>